<dbReference type="PATRIC" id="fig|879567.3.peg.2445"/>
<dbReference type="AlphaFoldDB" id="M1WMF8"/>
<keyword evidence="2" id="KW-0808">Transferase</keyword>
<name>M1WMF8_PSEP2</name>
<dbReference type="PANTHER" id="PTHR11877">
    <property type="entry name" value="HYDROXYMETHYLGLUTARYL-COA SYNTHASE"/>
    <property type="match status" value="1"/>
</dbReference>
<dbReference type="KEGG" id="dpi:BN4_12295"/>
<dbReference type="eggNOG" id="COG3424">
    <property type="taxonomic scope" value="Bacteria"/>
</dbReference>
<evidence type="ECO:0000313" key="5">
    <source>
        <dbReference type="Proteomes" id="UP000011724"/>
    </source>
</evidence>
<feature type="domain" description="Chalcone/stilbene synthase C-terminal" evidence="3">
    <location>
        <begin position="255"/>
        <end position="394"/>
    </location>
</feature>
<dbReference type="STRING" id="1322246.BN4_12295"/>
<protein>
    <submittedName>
        <fullName evidence="4">Putative Type III polyketide synthase</fullName>
    </submittedName>
</protein>
<dbReference type="InterPro" id="IPR012328">
    <property type="entry name" value="Chalcone/stilbene_synt_C"/>
</dbReference>
<dbReference type="GO" id="GO:0030639">
    <property type="term" value="P:polyketide biosynthetic process"/>
    <property type="evidence" value="ECO:0007669"/>
    <property type="project" value="TreeGrafter"/>
</dbReference>
<keyword evidence="5" id="KW-1185">Reference proteome</keyword>
<evidence type="ECO:0000256" key="1">
    <source>
        <dbReference type="ARBA" id="ARBA00005531"/>
    </source>
</evidence>
<dbReference type="HOGENOM" id="CLU_034992_0_2_7"/>
<organism evidence="4 5">
    <name type="scientific">Pseudodesulfovibrio piezophilus (strain DSM 21447 / JCM 15486 / C1TLV30)</name>
    <name type="common">Desulfovibrio piezophilus</name>
    <dbReference type="NCBI Taxonomy" id="1322246"/>
    <lineage>
        <taxon>Bacteria</taxon>
        <taxon>Pseudomonadati</taxon>
        <taxon>Thermodesulfobacteriota</taxon>
        <taxon>Desulfovibrionia</taxon>
        <taxon>Desulfovibrionales</taxon>
        <taxon>Desulfovibrionaceae</taxon>
    </lineage>
</organism>
<reference evidence="4 5" key="1">
    <citation type="journal article" date="2013" name="PLoS ONE">
        <title>The first genomic and proteomic characterization of a deep-sea sulfate reducer: insights into the piezophilic lifestyle of Desulfovibrio piezophilus.</title>
        <authorList>
            <person name="Pradel N."/>
            <person name="Ji B."/>
            <person name="Gimenez G."/>
            <person name="Talla E."/>
            <person name="Lenoble P."/>
            <person name="Garel M."/>
            <person name="Tamburini C."/>
            <person name="Fourquet P."/>
            <person name="Lebrun R."/>
            <person name="Bertin P."/>
            <person name="Denis Y."/>
            <person name="Pophillat M."/>
            <person name="Barbe V."/>
            <person name="Ollivier B."/>
            <person name="Dolla A."/>
        </authorList>
    </citation>
    <scope>NUCLEOTIDE SEQUENCE [LARGE SCALE GENOMIC DNA]</scope>
    <source>
        <strain evidence="5">DSM 10523 / SB164P1</strain>
    </source>
</reference>
<dbReference type="OrthoDB" id="9786288at2"/>
<gene>
    <name evidence="4" type="ordered locus">BN4_12295</name>
</gene>
<reference evidence="5" key="2">
    <citation type="journal article" date="2013" name="Stand. Genomic Sci.">
        <title>Complete genome sequence of Desulfocapsa sulfexigens, a marine deltaproteobacterium specialized in disproportionating inorganic sulfur compounds.</title>
        <authorList>
            <person name="Finster K.W."/>
            <person name="Kjeldsen K.U."/>
            <person name="Kube M."/>
            <person name="Reinhardt R."/>
            <person name="Mussmann M."/>
            <person name="Amann R."/>
            <person name="Schreiber L."/>
        </authorList>
    </citation>
    <scope>NUCLEOTIDE SEQUENCE [LARGE SCALE GENOMIC DNA]</scope>
    <source>
        <strain evidence="5">DSM 10523 / SB164P1</strain>
    </source>
</reference>
<dbReference type="RefSeq" id="WP_015415573.1">
    <property type="nucleotide sequence ID" value="NC_020409.1"/>
</dbReference>
<dbReference type="SUPFAM" id="SSF53901">
    <property type="entry name" value="Thiolase-like"/>
    <property type="match status" value="2"/>
</dbReference>
<dbReference type="Proteomes" id="UP000011724">
    <property type="component" value="Chromosome"/>
</dbReference>
<dbReference type="InterPro" id="IPR011141">
    <property type="entry name" value="Polyketide_synthase_type-III"/>
</dbReference>
<evidence type="ECO:0000313" key="4">
    <source>
        <dbReference type="EMBL" id="CCH49530.1"/>
    </source>
</evidence>
<dbReference type="InterPro" id="IPR016039">
    <property type="entry name" value="Thiolase-like"/>
</dbReference>
<dbReference type="EMBL" id="FO203427">
    <property type="protein sequence ID" value="CCH49530.1"/>
    <property type="molecule type" value="Genomic_DNA"/>
</dbReference>
<evidence type="ECO:0000256" key="2">
    <source>
        <dbReference type="ARBA" id="ARBA00022679"/>
    </source>
</evidence>
<accession>M1WMF8</accession>
<dbReference type="BioCyc" id="DPIE1322246:BN4_RS11530-MONOMER"/>
<dbReference type="Gene3D" id="3.40.47.10">
    <property type="match status" value="1"/>
</dbReference>
<dbReference type="GO" id="GO:0016747">
    <property type="term" value="F:acyltransferase activity, transferring groups other than amino-acyl groups"/>
    <property type="evidence" value="ECO:0007669"/>
    <property type="project" value="InterPro"/>
</dbReference>
<dbReference type="PANTHER" id="PTHR11877:SF46">
    <property type="entry name" value="TYPE III POLYKETIDE SYNTHASE A"/>
    <property type="match status" value="1"/>
</dbReference>
<sequence length="396" mass="44424">MYLPSDIILTDFCPLSITTPLTQEKSIEYLIQLITRYICAHTPSEKPSAVERSVRESVEYFAVSPEHIHSRELYALTLTDNQSSPSKKLHNEGFYCIDNFPYEMSVRVRMEENARLAERILNRLYHQQQTPPETLIHVTSSGYSAPSPAQRFLANKGWTETVVSHIYHLGCYAAFPAVRAAAGALHTSLALPTHRGDKRVDILHTEYFSLHLNPTAREPEDIIAFTLFGDGFIKYSVVPGTEYTPENGGLRLIAMHEQLLPASADAMTWDIDTHSFALHLSKSVPTQIRDHCLDFTHHLCAKACIDLASQKDTMAYAIHTGGPKILDFIEEQLHLPAKALRHSRELLFDRGNMSSAACPHLWDRLIRDQDIAKGTLVLSLGFGPGLTMAGMIFEKV</sequence>
<proteinExistence type="inferred from homology"/>
<comment type="similarity">
    <text evidence="1">Belongs to the thiolase-like superfamily. Chalcone/stilbene synthases family.</text>
</comment>
<dbReference type="Pfam" id="PF02797">
    <property type="entry name" value="Chal_sti_synt_C"/>
    <property type="match status" value="1"/>
</dbReference>
<evidence type="ECO:0000259" key="3">
    <source>
        <dbReference type="Pfam" id="PF02797"/>
    </source>
</evidence>